<dbReference type="AlphaFoldDB" id="A0A0F8YWB9"/>
<keyword evidence="1" id="KW-0068">Autocatalytic cleavage</keyword>
<sequence length="344" mass="40164">GIKGVNLIPANVWNELDNNLEQILIIKEKLGLFIEKKSTNNFLEFWERFRRKLQTHAETHRAECTFKCISEGSKILMSDWTTKNIENVLVGEEILGVKKTTKGQYGGYEIVKQKVLNKNFSGIKEVIKISTQNKSLLLTPDHKILTNTKCKRSTVLFRDAENSFGNKVALFDSINNLEEYYKGCLIGLIDSDGHKSFPKDSKHLNWKFTPLYSVYQSVDKESVEFLLDYFNIKYSKHERIHGYSKKPCSVYYISSKYTRTIDKFKKELFNSSDSLFGYITGFYIGDGSYSGYKIYIDQSMTKNENKCLFLEKIFKTLNLEYTVNYYTDYKFNRKMVKYGIRDID</sequence>
<evidence type="ECO:0000259" key="3">
    <source>
        <dbReference type="SMART" id="SM00306"/>
    </source>
</evidence>
<dbReference type="Gene3D" id="2.170.16.10">
    <property type="entry name" value="Hedgehog/Intein (Hint) domain"/>
    <property type="match status" value="1"/>
</dbReference>
<dbReference type="InterPro" id="IPR027434">
    <property type="entry name" value="Homing_endonucl"/>
</dbReference>
<organism evidence="4">
    <name type="scientific">marine sediment metagenome</name>
    <dbReference type="NCBI Taxonomy" id="412755"/>
    <lineage>
        <taxon>unclassified sequences</taxon>
        <taxon>metagenomes</taxon>
        <taxon>ecological metagenomes</taxon>
    </lineage>
</organism>
<dbReference type="PROSITE" id="PS50817">
    <property type="entry name" value="INTEIN_N_TER"/>
    <property type="match status" value="1"/>
</dbReference>
<dbReference type="InterPro" id="IPR006141">
    <property type="entry name" value="Intein_N"/>
</dbReference>
<evidence type="ECO:0000256" key="1">
    <source>
        <dbReference type="ARBA" id="ARBA00022813"/>
    </source>
</evidence>
<dbReference type="GO" id="GO:0016539">
    <property type="term" value="P:intein-mediated protein splicing"/>
    <property type="evidence" value="ECO:0007669"/>
    <property type="project" value="InterPro"/>
</dbReference>
<comment type="caution">
    <text evidence="4">The sequence shown here is derived from an EMBL/GenBank/DDBJ whole genome shotgun (WGS) entry which is preliminary data.</text>
</comment>
<name>A0A0F8YWB9_9ZZZZ</name>
<keyword evidence="2" id="KW-0651">Protein splicing</keyword>
<feature type="non-terminal residue" evidence="4">
    <location>
        <position position="344"/>
    </location>
</feature>
<feature type="domain" description="Hint" evidence="3">
    <location>
        <begin position="66"/>
        <end position="172"/>
    </location>
</feature>
<feature type="non-terminal residue" evidence="4">
    <location>
        <position position="1"/>
    </location>
</feature>
<gene>
    <name evidence="4" type="ORF">LCGC14_3106190</name>
</gene>
<dbReference type="Gene3D" id="3.10.28.10">
    <property type="entry name" value="Homing endonucleases"/>
    <property type="match status" value="1"/>
</dbReference>
<proteinExistence type="predicted"/>
<dbReference type="SUPFAM" id="SSF51294">
    <property type="entry name" value="Hedgehog/intein (Hint) domain"/>
    <property type="match status" value="1"/>
</dbReference>
<dbReference type="SUPFAM" id="SSF55608">
    <property type="entry name" value="Homing endonucleases"/>
    <property type="match status" value="1"/>
</dbReference>
<accession>A0A0F8YWB9</accession>
<dbReference type="InterPro" id="IPR003587">
    <property type="entry name" value="Hint_dom_N"/>
</dbReference>
<evidence type="ECO:0000313" key="4">
    <source>
        <dbReference type="EMBL" id="KKK52311.1"/>
    </source>
</evidence>
<protein>
    <recommendedName>
        <fullName evidence="3">Hint domain-containing protein</fullName>
    </recommendedName>
</protein>
<reference evidence="4" key="1">
    <citation type="journal article" date="2015" name="Nature">
        <title>Complex archaea that bridge the gap between prokaryotes and eukaryotes.</title>
        <authorList>
            <person name="Spang A."/>
            <person name="Saw J.H."/>
            <person name="Jorgensen S.L."/>
            <person name="Zaremba-Niedzwiedzka K."/>
            <person name="Martijn J."/>
            <person name="Lind A.E."/>
            <person name="van Eijk R."/>
            <person name="Schleper C."/>
            <person name="Guy L."/>
            <person name="Ettema T.J."/>
        </authorList>
    </citation>
    <scope>NUCLEOTIDE SEQUENCE</scope>
</reference>
<dbReference type="EMBL" id="LAZR01067083">
    <property type="protein sequence ID" value="KKK52311.1"/>
    <property type="molecule type" value="Genomic_DNA"/>
</dbReference>
<dbReference type="SMART" id="SM00306">
    <property type="entry name" value="HintN"/>
    <property type="match status" value="1"/>
</dbReference>
<evidence type="ECO:0000256" key="2">
    <source>
        <dbReference type="ARBA" id="ARBA00023000"/>
    </source>
</evidence>
<dbReference type="InterPro" id="IPR036844">
    <property type="entry name" value="Hint_dom_sf"/>
</dbReference>